<dbReference type="EMBL" id="LNIZ01000005">
    <property type="protein sequence ID" value="KTF03903.1"/>
    <property type="molecule type" value="Genomic_DNA"/>
</dbReference>
<name>A0A0W1KJV8_9ACTO</name>
<accession>A0A0W1KJV8</accession>
<dbReference type="Proteomes" id="UP000054404">
    <property type="component" value="Unassembled WGS sequence"/>
</dbReference>
<organism evidence="1 2">
    <name type="scientific">Trueperella bernardiae</name>
    <dbReference type="NCBI Taxonomy" id="59561"/>
    <lineage>
        <taxon>Bacteria</taxon>
        <taxon>Bacillati</taxon>
        <taxon>Actinomycetota</taxon>
        <taxon>Actinomycetes</taxon>
        <taxon>Actinomycetales</taxon>
        <taxon>Actinomycetaceae</taxon>
        <taxon>Trueperella</taxon>
    </lineage>
</organism>
<proteinExistence type="predicted"/>
<gene>
    <name evidence="1" type="ORF">AQZ59_01232</name>
</gene>
<keyword evidence="2" id="KW-1185">Reference proteome</keyword>
<sequence>MEMEERQYTGRLRLTWILTRGQDMPFDVDVYPAWAALTWRARSARPPDELALWDCHAHPPGGGVGQCNGLAVDLDRGQAQHRAL</sequence>
<reference evidence="1 2" key="1">
    <citation type="submission" date="2015-11" db="EMBL/GenBank/DDBJ databases">
        <title>Draft Genome Sequence of the Type Strain Trueperella bernardiae LCDC 89-0504T, Isolated from Blood Culture.</title>
        <authorList>
            <person name="Bernier A.-M."/>
            <person name="Bernard K."/>
        </authorList>
    </citation>
    <scope>NUCLEOTIDE SEQUENCE [LARGE SCALE GENOMIC DNA]</scope>
    <source>
        <strain evidence="1 2">LCDC 89-0504</strain>
    </source>
</reference>
<dbReference type="AlphaFoldDB" id="A0A0W1KJV8"/>
<comment type="caution">
    <text evidence="1">The sequence shown here is derived from an EMBL/GenBank/DDBJ whole genome shotgun (WGS) entry which is preliminary data.</text>
</comment>
<protein>
    <submittedName>
        <fullName evidence="1">Uncharacterized protein</fullName>
    </submittedName>
</protein>
<evidence type="ECO:0000313" key="2">
    <source>
        <dbReference type="Proteomes" id="UP000054404"/>
    </source>
</evidence>
<evidence type="ECO:0000313" key="1">
    <source>
        <dbReference type="EMBL" id="KTF03903.1"/>
    </source>
</evidence>